<dbReference type="GO" id="GO:0003677">
    <property type="term" value="F:DNA binding"/>
    <property type="evidence" value="ECO:0007669"/>
    <property type="project" value="InterPro"/>
</dbReference>
<dbReference type="InterPro" id="IPR016032">
    <property type="entry name" value="Sig_transdc_resp-reg_C-effctor"/>
</dbReference>
<protein>
    <submittedName>
        <fullName evidence="4">AAA family ATPase</fullName>
    </submittedName>
</protein>
<feature type="domain" description="HTH luxR-type" evidence="3">
    <location>
        <begin position="862"/>
        <end position="927"/>
    </location>
</feature>
<evidence type="ECO:0000313" key="4">
    <source>
        <dbReference type="EMBL" id="QSB15962.1"/>
    </source>
</evidence>
<dbReference type="Proteomes" id="UP000662857">
    <property type="component" value="Chromosome"/>
</dbReference>
<dbReference type="PANTHER" id="PTHR16305:SF35">
    <property type="entry name" value="TRANSCRIPTIONAL ACTIVATOR DOMAIN"/>
    <property type="match status" value="1"/>
</dbReference>
<evidence type="ECO:0000256" key="1">
    <source>
        <dbReference type="ARBA" id="ARBA00022741"/>
    </source>
</evidence>
<evidence type="ECO:0000259" key="3">
    <source>
        <dbReference type="PROSITE" id="PS50043"/>
    </source>
</evidence>
<dbReference type="GO" id="GO:0006355">
    <property type="term" value="P:regulation of DNA-templated transcription"/>
    <property type="evidence" value="ECO:0007669"/>
    <property type="project" value="InterPro"/>
</dbReference>
<evidence type="ECO:0000256" key="2">
    <source>
        <dbReference type="ARBA" id="ARBA00022840"/>
    </source>
</evidence>
<dbReference type="Pfam" id="PF13191">
    <property type="entry name" value="AAA_16"/>
    <property type="match status" value="1"/>
</dbReference>
<name>A0A895YIV0_9ACTN</name>
<dbReference type="KEGG" id="nhy:JQS43_06425"/>
<dbReference type="PANTHER" id="PTHR16305">
    <property type="entry name" value="TESTICULAR SOLUBLE ADENYLYL CYCLASE"/>
    <property type="match status" value="1"/>
</dbReference>
<dbReference type="Gene3D" id="3.40.50.300">
    <property type="entry name" value="P-loop containing nucleotide triphosphate hydrolases"/>
    <property type="match status" value="1"/>
</dbReference>
<dbReference type="PROSITE" id="PS50043">
    <property type="entry name" value="HTH_LUXR_2"/>
    <property type="match status" value="1"/>
</dbReference>
<dbReference type="GO" id="GO:0005524">
    <property type="term" value="F:ATP binding"/>
    <property type="evidence" value="ECO:0007669"/>
    <property type="project" value="UniProtKB-KW"/>
</dbReference>
<dbReference type="Gene3D" id="1.10.10.10">
    <property type="entry name" value="Winged helix-like DNA-binding domain superfamily/Winged helix DNA-binding domain"/>
    <property type="match status" value="1"/>
</dbReference>
<dbReference type="InterPro" id="IPR027417">
    <property type="entry name" value="P-loop_NTPase"/>
</dbReference>
<dbReference type="InterPro" id="IPR000792">
    <property type="entry name" value="Tscrpt_reg_LuxR_C"/>
</dbReference>
<organism evidence="4 5">
    <name type="scientific">Natronosporangium hydrolyticum</name>
    <dbReference type="NCBI Taxonomy" id="2811111"/>
    <lineage>
        <taxon>Bacteria</taxon>
        <taxon>Bacillati</taxon>
        <taxon>Actinomycetota</taxon>
        <taxon>Actinomycetes</taxon>
        <taxon>Micromonosporales</taxon>
        <taxon>Micromonosporaceae</taxon>
        <taxon>Natronosporangium</taxon>
    </lineage>
</organism>
<dbReference type="EMBL" id="CP070499">
    <property type="protein sequence ID" value="QSB15962.1"/>
    <property type="molecule type" value="Genomic_DNA"/>
</dbReference>
<proteinExistence type="predicted"/>
<dbReference type="InterPro" id="IPR041664">
    <property type="entry name" value="AAA_16"/>
</dbReference>
<reference evidence="4" key="1">
    <citation type="submission" date="2021-02" db="EMBL/GenBank/DDBJ databases">
        <title>Natrosporangium hydrolyticum gen. nov., sp. nov, a haloalkaliphilic actinobacterium from a soda solonchak soil.</title>
        <authorList>
            <person name="Sorokin D.Y."/>
            <person name="Khijniak T.V."/>
            <person name="Zakharycheva A.P."/>
            <person name="Boueva O.V."/>
            <person name="Ariskina E.V."/>
            <person name="Hahnke R.L."/>
            <person name="Bunk B."/>
            <person name="Sproer C."/>
            <person name="Schumann P."/>
            <person name="Evtushenko L.I."/>
            <person name="Kublanov I.V."/>
        </authorList>
    </citation>
    <scope>NUCLEOTIDE SEQUENCE</scope>
    <source>
        <strain evidence="4">DSM 106523</strain>
    </source>
</reference>
<dbReference type="GO" id="GO:0004016">
    <property type="term" value="F:adenylate cyclase activity"/>
    <property type="evidence" value="ECO:0007669"/>
    <property type="project" value="TreeGrafter"/>
</dbReference>
<gene>
    <name evidence="4" type="ORF">JQS43_06425</name>
</gene>
<dbReference type="InterPro" id="IPR036388">
    <property type="entry name" value="WH-like_DNA-bd_sf"/>
</dbReference>
<dbReference type="GO" id="GO:0005737">
    <property type="term" value="C:cytoplasm"/>
    <property type="evidence" value="ECO:0007669"/>
    <property type="project" value="TreeGrafter"/>
</dbReference>
<dbReference type="SUPFAM" id="SSF52540">
    <property type="entry name" value="P-loop containing nucleoside triphosphate hydrolases"/>
    <property type="match status" value="1"/>
</dbReference>
<keyword evidence="2" id="KW-0067">ATP-binding</keyword>
<sequence length="928" mass="99104">MLVGREPQLAELRKAARQPPAVVLIEGEAGVGKTRLIKEWLAEPELRGTAVLTGQCSPLREPLPFGPVIEALADAGRYLPESTPLSPVTGALRPLLPELADRLPPPLAPLGDRRQERHRVFRGLRDLLAGLGPAVLVLDDLHWLDSGTRELLRFLADRLPEHLRLVLSYRREDLADPDAPTIVLPAACSPLRLALTPLTVDQVAELVAAVDYPAPTGGFAEYLHAQTMGLPLAVEESLGLLRDRQRRATDPALVPLPDALTVPTALRDALLERSSRLSRSARRLLYAAAILTNPATEGTLCRVAGVTARHCPAALAELIGRGLLGPGPGDRYGFRHGLARQAVHDSLSEPTRRALHRRAVAALMNLDPRPLGQLAHHCRHAGLHTEWQHYAEAAADQAIDLGDDETAAQLLQEVVARADLDLDARVRIALKLGQAALTGLNHSEAITILRHTLAEADLPTAARGELRLYLGVLLRNQVRQTEAGRAELEQAVDELSHRPELAARAMASLGAPYLTDRQQLPDHLRWLARAGETAAHASDSDVTAVVVANRAAALISTGDPAGWRLLDAEAQPLLYVNGAWAAVCVGRYADAHMLLDAAGRLVTDSPGSYLGCALTGTALMHDLATGQWEGLSARARQVAAENADVPAVAAEARLVLGSLAMATGDLRAARDHLGQCAGSIPVAVAGHGGLARLATVEGDWRRGYHQISRGLALVRDKGAWCWAAELLPIAVTVVARAGNGHRAAEKLLAEVAEGLAGRETPLADVALLAGRALAAEAAGELATAAQQHAEAARGYDALPRPYAAALAYEAQGRCLVALGADGDAPLAEAVRRFESLRASWDLGRCRQLLRSLGGRLPHRRGRRGYGGQLSPREEEVVRLVRSGLTNREVAEALFLSPRTVEAHVARVLRKLGLPSRRTLTESGPDADG</sequence>
<dbReference type="PRINTS" id="PR00038">
    <property type="entry name" value="HTHLUXR"/>
</dbReference>
<dbReference type="AlphaFoldDB" id="A0A895YIV0"/>
<evidence type="ECO:0000313" key="5">
    <source>
        <dbReference type="Proteomes" id="UP000662857"/>
    </source>
</evidence>
<dbReference type="SMART" id="SM00421">
    <property type="entry name" value="HTH_LUXR"/>
    <property type="match status" value="1"/>
</dbReference>
<keyword evidence="5" id="KW-1185">Reference proteome</keyword>
<keyword evidence="1" id="KW-0547">Nucleotide-binding</keyword>
<dbReference type="RefSeq" id="WP_239678153.1">
    <property type="nucleotide sequence ID" value="NZ_CP070499.1"/>
</dbReference>
<dbReference type="PROSITE" id="PS00622">
    <property type="entry name" value="HTH_LUXR_1"/>
    <property type="match status" value="1"/>
</dbReference>
<dbReference type="SUPFAM" id="SSF46894">
    <property type="entry name" value="C-terminal effector domain of the bipartite response regulators"/>
    <property type="match status" value="1"/>
</dbReference>
<dbReference type="Pfam" id="PF00196">
    <property type="entry name" value="GerE"/>
    <property type="match status" value="1"/>
</dbReference>
<accession>A0A895YIV0</accession>
<dbReference type="CDD" id="cd06170">
    <property type="entry name" value="LuxR_C_like"/>
    <property type="match status" value="1"/>
</dbReference>